<comment type="caution">
    <text evidence="3">The sequence shown here is derived from an EMBL/GenBank/DDBJ whole genome shotgun (WGS) entry which is preliminary data.</text>
</comment>
<feature type="transmembrane region" description="Helical" evidence="1">
    <location>
        <begin position="282"/>
        <end position="302"/>
    </location>
</feature>
<proteinExistence type="predicted"/>
<feature type="transmembrane region" description="Helical" evidence="1">
    <location>
        <begin position="60"/>
        <end position="82"/>
    </location>
</feature>
<dbReference type="InterPro" id="IPR050879">
    <property type="entry name" value="Acyltransferase_3"/>
</dbReference>
<feature type="transmembrane region" description="Helical" evidence="1">
    <location>
        <begin position="252"/>
        <end position="270"/>
    </location>
</feature>
<feature type="transmembrane region" description="Helical" evidence="1">
    <location>
        <begin position="102"/>
        <end position="120"/>
    </location>
</feature>
<feature type="transmembrane region" description="Helical" evidence="1">
    <location>
        <begin position="309"/>
        <end position="327"/>
    </location>
</feature>
<evidence type="ECO:0000313" key="4">
    <source>
        <dbReference type="Proteomes" id="UP001501116"/>
    </source>
</evidence>
<keyword evidence="1" id="KW-0812">Transmembrane</keyword>
<sequence length="399" mass="43937">MTAVLPSARKVTREAAPPRRFQLDVYRALAAIAVATFHAYQFNRNEKWPLEGTVWHEVMMSTDLFVALFFVLSGLLLGLPVAKAALGESGPRPAKVFLIKRVSRLIPAYFIVVLVVWFVSNPELPGHWQDLLLHLTFTHVYSDQYIFWTDGPAWSLADEMHFYLLLALLGSLAYRVCARLESKRAKLAVLYGGAGTLVALSLTYKLLAKFVWHRPSSSWSTWFGPMAKLDLFAIGLLMAVLAAAGVKLAHRWSRWTSALFGLGVIVLAHWVRSNGYLPDPFLHPVVAVGCAFVVASTTLTTVPPPRILSWRPAVTVGLASYSLYLWHEPVLRVLDTLGVLPSTGSPSAFVVTAVALLALAIPVALLSYQAIEKTGMKIAAAFDSKGRPREYYAPEPLAV</sequence>
<organism evidence="3 4">
    <name type="scientific">Amycolatopsis minnesotensis</name>
    <dbReference type="NCBI Taxonomy" id="337894"/>
    <lineage>
        <taxon>Bacteria</taxon>
        <taxon>Bacillati</taxon>
        <taxon>Actinomycetota</taxon>
        <taxon>Actinomycetes</taxon>
        <taxon>Pseudonocardiales</taxon>
        <taxon>Pseudonocardiaceae</taxon>
        <taxon>Amycolatopsis</taxon>
    </lineage>
</organism>
<keyword evidence="1" id="KW-1133">Transmembrane helix</keyword>
<evidence type="ECO:0000259" key="2">
    <source>
        <dbReference type="Pfam" id="PF01757"/>
    </source>
</evidence>
<keyword evidence="4" id="KW-1185">Reference proteome</keyword>
<dbReference type="PANTHER" id="PTHR23028:SF53">
    <property type="entry name" value="ACYL_TRANSF_3 DOMAIN-CONTAINING PROTEIN"/>
    <property type="match status" value="1"/>
</dbReference>
<feature type="transmembrane region" description="Helical" evidence="1">
    <location>
        <begin position="347"/>
        <end position="368"/>
    </location>
</feature>
<feature type="domain" description="Acyltransferase 3" evidence="2">
    <location>
        <begin position="22"/>
        <end position="363"/>
    </location>
</feature>
<dbReference type="EMBL" id="BAAANN010000006">
    <property type="protein sequence ID" value="GAA1951195.1"/>
    <property type="molecule type" value="Genomic_DNA"/>
</dbReference>
<feature type="transmembrane region" description="Helical" evidence="1">
    <location>
        <begin position="160"/>
        <end position="177"/>
    </location>
</feature>
<dbReference type="Pfam" id="PF01757">
    <property type="entry name" value="Acyl_transf_3"/>
    <property type="match status" value="1"/>
</dbReference>
<dbReference type="PANTHER" id="PTHR23028">
    <property type="entry name" value="ACETYLTRANSFERASE"/>
    <property type="match status" value="1"/>
</dbReference>
<dbReference type="InterPro" id="IPR002656">
    <property type="entry name" value="Acyl_transf_3_dom"/>
</dbReference>
<feature type="transmembrane region" description="Helical" evidence="1">
    <location>
        <begin position="189"/>
        <end position="207"/>
    </location>
</feature>
<gene>
    <name evidence="3" type="ORF">GCM10009754_20020</name>
</gene>
<evidence type="ECO:0000313" key="3">
    <source>
        <dbReference type="EMBL" id="GAA1951195.1"/>
    </source>
</evidence>
<dbReference type="Proteomes" id="UP001501116">
    <property type="component" value="Unassembled WGS sequence"/>
</dbReference>
<feature type="transmembrane region" description="Helical" evidence="1">
    <location>
        <begin position="227"/>
        <end position="245"/>
    </location>
</feature>
<evidence type="ECO:0000256" key="1">
    <source>
        <dbReference type="SAM" id="Phobius"/>
    </source>
</evidence>
<accession>A0ABN2QFB2</accession>
<reference evidence="3 4" key="1">
    <citation type="journal article" date="2019" name="Int. J. Syst. Evol. Microbiol.">
        <title>The Global Catalogue of Microorganisms (GCM) 10K type strain sequencing project: providing services to taxonomists for standard genome sequencing and annotation.</title>
        <authorList>
            <consortium name="The Broad Institute Genomics Platform"/>
            <consortium name="The Broad Institute Genome Sequencing Center for Infectious Disease"/>
            <person name="Wu L."/>
            <person name="Ma J."/>
        </authorList>
    </citation>
    <scope>NUCLEOTIDE SEQUENCE [LARGE SCALE GENOMIC DNA]</scope>
    <source>
        <strain evidence="3 4">JCM 14545</strain>
    </source>
</reference>
<protein>
    <recommendedName>
        <fullName evidence="2">Acyltransferase 3 domain-containing protein</fullName>
    </recommendedName>
</protein>
<feature type="transmembrane region" description="Helical" evidence="1">
    <location>
        <begin position="21"/>
        <end position="40"/>
    </location>
</feature>
<dbReference type="RefSeq" id="WP_344415949.1">
    <property type="nucleotide sequence ID" value="NZ_BAAANN010000006.1"/>
</dbReference>
<keyword evidence="1" id="KW-0472">Membrane</keyword>
<name>A0ABN2QFB2_9PSEU</name>